<evidence type="ECO:0000313" key="1">
    <source>
        <dbReference type="EMBL" id="MDO7877130.1"/>
    </source>
</evidence>
<evidence type="ECO:0000313" key="2">
    <source>
        <dbReference type="Proteomes" id="UP001176429"/>
    </source>
</evidence>
<reference evidence="1" key="1">
    <citation type="submission" date="2023-07" db="EMBL/GenBank/DDBJ databases">
        <authorList>
            <person name="Kim M.K."/>
        </authorList>
    </citation>
    <scope>NUCLEOTIDE SEQUENCE</scope>
    <source>
        <strain evidence="1">ASUV-10-1</strain>
    </source>
</reference>
<name>A0ABT9BFT0_9BACT</name>
<organism evidence="1 2">
    <name type="scientific">Hymenobacter aranciens</name>
    <dbReference type="NCBI Taxonomy" id="3063996"/>
    <lineage>
        <taxon>Bacteria</taxon>
        <taxon>Pseudomonadati</taxon>
        <taxon>Bacteroidota</taxon>
        <taxon>Cytophagia</taxon>
        <taxon>Cytophagales</taxon>
        <taxon>Hymenobacteraceae</taxon>
        <taxon>Hymenobacter</taxon>
    </lineage>
</organism>
<protein>
    <submittedName>
        <fullName evidence="1">Uncharacterized protein</fullName>
    </submittedName>
</protein>
<proteinExistence type="predicted"/>
<accession>A0ABT9BFT0</accession>
<dbReference type="RefSeq" id="WP_305008550.1">
    <property type="nucleotide sequence ID" value="NZ_JAUQSY010000016.1"/>
</dbReference>
<gene>
    <name evidence="1" type="ORF">Q5H93_20460</name>
</gene>
<keyword evidence="2" id="KW-1185">Reference proteome</keyword>
<dbReference type="EMBL" id="JAUQSY010000016">
    <property type="protein sequence ID" value="MDO7877130.1"/>
    <property type="molecule type" value="Genomic_DNA"/>
</dbReference>
<comment type="caution">
    <text evidence="1">The sequence shown here is derived from an EMBL/GenBank/DDBJ whole genome shotgun (WGS) entry which is preliminary data.</text>
</comment>
<sequence length="233" mass="26386">MASLLAQFEHLLTQLATNPRIELLEEKFSYVPNPALELADAAAFQLSKYGFVVPEAGWELFFSMYGEGMDIAWVSHPDPSHPALADPLVGSLNMVTIGMSVSHRKYRLQMDVPEPGAEHASYFDNSGHQDTVLPTMLLYDRAQRQLLGLYAFLRPELVKLDLDLAQYAAAALAWHGAYGWQLLYCDLEEFEGLPLYLRREVYRLKDALPRLFPDADWSIIEAKRAYFDTELAA</sequence>
<dbReference type="Proteomes" id="UP001176429">
    <property type="component" value="Unassembled WGS sequence"/>
</dbReference>